<dbReference type="EMBL" id="BKCP01008404">
    <property type="protein sequence ID" value="GER48914.1"/>
    <property type="molecule type" value="Genomic_DNA"/>
</dbReference>
<protein>
    <submittedName>
        <fullName evidence="1">Zinc finger family protein</fullName>
    </submittedName>
</protein>
<gene>
    <name evidence="1" type="ORF">STAS_26116</name>
</gene>
<evidence type="ECO:0000313" key="2">
    <source>
        <dbReference type="Proteomes" id="UP000325081"/>
    </source>
</evidence>
<comment type="caution">
    <text evidence="1">The sequence shown here is derived from an EMBL/GenBank/DDBJ whole genome shotgun (WGS) entry which is preliminary data.</text>
</comment>
<keyword evidence="2" id="KW-1185">Reference proteome</keyword>
<organism evidence="1 2">
    <name type="scientific">Striga asiatica</name>
    <name type="common">Asiatic witchweed</name>
    <name type="synonym">Buchnera asiatica</name>
    <dbReference type="NCBI Taxonomy" id="4170"/>
    <lineage>
        <taxon>Eukaryota</taxon>
        <taxon>Viridiplantae</taxon>
        <taxon>Streptophyta</taxon>
        <taxon>Embryophyta</taxon>
        <taxon>Tracheophyta</taxon>
        <taxon>Spermatophyta</taxon>
        <taxon>Magnoliopsida</taxon>
        <taxon>eudicotyledons</taxon>
        <taxon>Gunneridae</taxon>
        <taxon>Pentapetalae</taxon>
        <taxon>asterids</taxon>
        <taxon>lamiids</taxon>
        <taxon>Lamiales</taxon>
        <taxon>Orobanchaceae</taxon>
        <taxon>Buchnereae</taxon>
        <taxon>Striga</taxon>
    </lineage>
</organism>
<reference evidence="2" key="1">
    <citation type="journal article" date="2019" name="Curr. Biol.">
        <title>Genome Sequence of Striga asiatica Provides Insight into the Evolution of Plant Parasitism.</title>
        <authorList>
            <person name="Yoshida S."/>
            <person name="Kim S."/>
            <person name="Wafula E.K."/>
            <person name="Tanskanen J."/>
            <person name="Kim Y.M."/>
            <person name="Honaas L."/>
            <person name="Yang Z."/>
            <person name="Spallek T."/>
            <person name="Conn C.E."/>
            <person name="Ichihashi Y."/>
            <person name="Cheong K."/>
            <person name="Cui S."/>
            <person name="Der J.P."/>
            <person name="Gundlach H."/>
            <person name="Jiao Y."/>
            <person name="Hori C."/>
            <person name="Ishida J.K."/>
            <person name="Kasahara H."/>
            <person name="Kiba T."/>
            <person name="Kim M.S."/>
            <person name="Koo N."/>
            <person name="Laohavisit A."/>
            <person name="Lee Y.H."/>
            <person name="Lumba S."/>
            <person name="McCourt P."/>
            <person name="Mortimer J.C."/>
            <person name="Mutuku J.M."/>
            <person name="Nomura T."/>
            <person name="Sasaki-Sekimoto Y."/>
            <person name="Seto Y."/>
            <person name="Wang Y."/>
            <person name="Wakatake T."/>
            <person name="Sakakibara H."/>
            <person name="Demura T."/>
            <person name="Yamaguchi S."/>
            <person name="Yoneyama K."/>
            <person name="Manabe R.I."/>
            <person name="Nelson D.C."/>
            <person name="Schulman A.H."/>
            <person name="Timko M.P."/>
            <person name="dePamphilis C.W."/>
            <person name="Choi D."/>
            <person name="Shirasu K."/>
        </authorList>
    </citation>
    <scope>NUCLEOTIDE SEQUENCE [LARGE SCALE GENOMIC DNA]</scope>
    <source>
        <strain evidence="2">cv. UVA1</strain>
    </source>
</reference>
<dbReference type="Proteomes" id="UP000325081">
    <property type="component" value="Unassembled WGS sequence"/>
</dbReference>
<proteinExistence type="predicted"/>
<accession>A0A5A7QUK2</accession>
<dbReference type="OrthoDB" id="10486032at2759"/>
<name>A0A5A7QUK2_STRAF</name>
<evidence type="ECO:0000313" key="1">
    <source>
        <dbReference type="EMBL" id="GER48914.1"/>
    </source>
</evidence>
<dbReference type="AlphaFoldDB" id="A0A5A7QUK2"/>
<sequence length="183" mass="19685">MADPSTYDFFKLNVRHLKPYPSSNSSASVDPRLFFTSQALGGHQNTYERERAATRRSLTADNGFAGNPSATAFEIDGPIKLADLKLSFHQHVESLIENKIFISTRSEDDDRGDGSVDDLVEGVGLDGEWVGVERDVLGGEAVGRGVAAGLVADVLTCRAAAVDLGGFCVRREKGPSVNKREEG</sequence>